<organism evidence="2">
    <name type="scientific">Brassica cretica</name>
    <name type="common">Mustard</name>
    <dbReference type="NCBI Taxonomy" id="69181"/>
    <lineage>
        <taxon>Eukaryota</taxon>
        <taxon>Viridiplantae</taxon>
        <taxon>Streptophyta</taxon>
        <taxon>Embryophyta</taxon>
        <taxon>Tracheophyta</taxon>
        <taxon>Spermatophyta</taxon>
        <taxon>Magnoliopsida</taxon>
        <taxon>eudicotyledons</taxon>
        <taxon>Gunneridae</taxon>
        <taxon>Pentapetalae</taxon>
        <taxon>rosids</taxon>
        <taxon>malvids</taxon>
        <taxon>Brassicales</taxon>
        <taxon>Brassicaceae</taxon>
        <taxon>Brassiceae</taxon>
        <taxon>Brassica</taxon>
    </lineage>
</organism>
<dbReference type="AlphaFoldDB" id="A0A8S9IZJ0"/>
<sequence>MKSRNKGQTVREKYSGLEFLQTPGRTPAFGSPLGDAPGPARRRLGSPLGSTLPNLPNLSYRSLEPHIYDPQKGSKQGRHVATGPRTSRSLRSDRPSLSFGRYVATDQRRPGRYVATELSRTSINGYDPNPCILVCSSMLAPIANFGTHNRAALQSTVGCRVVLTLSPKSGLGWWILKLCGIIGWAIMFLSDCWSTGSRYLKLDHGRRLRVEAASLLSNVRSWSNFCDYDRIIPSRSRSASGPWCWVGRSVMFLFDCWLAGWPFISSPWCGSSVGHVLV</sequence>
<gene>
    <name evidence="2" type="ORF">F2Q70_00002959</name>
</gene>
<name>A0A8S9IZJ0_BRACR</name>
<evidence type="ECO:0000313" key="2">
    <source>
        <dbReference type="EMBL" id="KAF2574763.1"/>
    </source>
</evidence>
<dbReference type="EMBL" id="QGKY02001015">
    <property type="protein sequence ID" value="KAF2574763.1"/>
    <property type="molecule type" value="Genomic_DNA"/>
</dbReference>
<feature type="region of interest" description="Disordered" evidence="1">
    <location>
        <begin position="1"/>
        <end position="94"/>
    </location>
</feature>
<comment type="caution">
    <text evidence="2">The sequence shown here is derived from an EMBL/GenBank/DDBJ whole genome shotgun (WGS) entry which is preliminary data.</text>
</comment>
<accession>A0A8S9IZJ0</accession>
<reference evidence="2" key="1">
    <citation type="submission" date="2019-12" db="EMBL/GenBank/DDBJ databases">
        <title>Genome sequencing and annotation of Brassica cretica.</title>
        <authorList>
            <person name="Studholme D.J."/>
            <person name="Sarris P.F."/>
        </authorList>
    </citation>
    <scope>NUCLEOTIDE SEQUENCE</scope>
    <source>
        <strain evidence="2">PFS-102/07</strain>
        <tissue evidence="2">Leaf</tissue>
    </source>
</reference>
<evidence type="ECO:0000256" key="1">
    <source>
        <dbReference type="SAM" id="MobiDB-lite"/>
    </source>
</evidence>
<feature type="compositionally biased region" description="Polar residues" evidence="1">
    <location>
        <begin position="48"/>
        <end position="60"/>
    </location>
</feature>
<protein>
    <submittedName>
        <fullName evidence="2">Uncharacterized protein</fullName>
    </submittedName>
</protein>
<proteinExistence type="predicted"/>